<dbReference type="InterPro" id="IPR024078">
    <property type="entry name" value="LmbE-like_dom_sf"/>
</dbReference>
<evidence type="ECO:0000256" key="2">
    <source>
        <dbReference type="ARBA" id="ARBA00012176"/>
    </source>
</evidence>
<feature type="transmembrane region" description="Helical" evidence="3">
    <location>
        <begin position="9"/>
        <end position="28"/>
    </location>
</feature>
<proteinExistence type="inferred from homology"/>
<dbReference type="Pfam" id="PF02585">
    <property type="entry name" value="PIG-L"/>
    <property type="match status" value="1"/>
</dbReference>
<feature type="transmembrane region" description="Helical" evidence="3">
    <location>
        <begin position="277"/>
        <end position="299"/>
    </location>
</feature>
<dbReference type="PANTHER" id="PTHR12993:SF11">
    <property type="entry name" value="N-ACETYLGLUCOSAMINYL-PHOSPHATIDYLINOSITOL DE-N-ACETYLASE"/>
    <property type="match status" value="1"/>
</dbReference>
<comment type="caution">
    <text evidence="4">The sequence shown here is derived from an EMBL/GenBank/DDBJ whole genome shotgun (WGS) entry which is preliminary data.</text>
</comment>
<evidence type="ECO:0000313" key="4">
    <source>
        <dbReference type="EMBL" id="KAK0549330.1"/>
    </source>
</evidence>
<gene>
    <name evidence="4" type="primary">GPI12</name>
    <name evidence="4" type="ORF">OC846_004111</name>
</gene>
<dbReference type="EMBL" id="JAPDMZ010000115">
    <property type="protein sequence ID" value="KAK0549330.1"/>
    <property type="molecule type" value="Genomic_DNA"/>
</dbReference>
<accession>A0AAN6GQA8</accession>
<keyword evidence="3" id="KW-0472">Membrane</keyword>
<reference evidence="4" key="1">
    <citation type="journal article" date="2023" name="PhytoFront">
        <title>Draft Genome Resources of Seven Strains of Tilletia horrida, Causal Agent of Kernel Smut of Rice.</title>
        <authorList>
            <person name="Khanal S."/>
            <person name="Antony Babu S."/>
            <person name="Zhou X.G."/>
        </authorList>
    </citation>
    <scope>NUCLEOTIDE SEQUENCE</scope>
    <source>
        <strain evidence="4">TX6</strain>
    </source>
</reference>
<sequence length="302" mass="33672">MPGRASSRLWSVSSCVVLLIAILLAWTWSARDSNEASAVLASGFRNVLVLTAHPDDETMFFGPVILHLIAAGIQVHGLCLSTGNADGLGRIREDELRRAYSVLGVPPSQVTIVDNPLLQDGMSVDWDPHLVLSHTFEVSLAHNVDSILTFDSAGVSKHANHIALHDALNNATRFASVLQRKYQERSELKIEHMQEGTSTRPSVWVLRTPPLWQKFLGLPMALTSHSHRLTRRKGVLGRQTTQPMEGRPSARELQFLSSPSQYLRTLRAMRAHSSQLVWFRYLYVLFSTLMYASSIQQLLPSS</sequence>
<dbReference type="PANTHER" id="PTHR12993">
    <property type="entry name" value="N-ACETYLGLUCOSAMINYL-PHOSPHATIDYLINOSITOL DE-N-ACETYLASE-RELATED"/>
    <property type="match status" value="1"/>
</dbReference>
<evidence type="ECO:0000313" key="5">
    <source>
        <dbReference type="Proteomes" id="UP001176517"/>
    </source>
</evidence>
<keyword evidence="3" id="KW-1133">Transmembrane helix</keyword>
<dbReference type="GO" id="GO:0000225">
    <property type="term" value="F:N-acetylglucosaminylphosphatidylinositol deacetylase activity"/>
    <property type="evidence" value="ECO:0007669"/>
    <property type="project" value="UniProtKB-EC"/>
</dbReference>
<feature type="transmembrane region" description="Helical" evidence="3">
    <location>
        <begin position="60"/>
        <end position="80"/>
    </location>
</feature>
<dbReference type="Gene3D" id="3.40.50.10320">
    <property type="entry name" value="LmbE-like"/>
    <property type="match status" value="1"/>
</dbReference>
<keyword evidence="3" id="KW-0812">Transmembrane</keyword>
<protein>
    <recommendedName>
        <fullName evidence="2">N-acetylglucosaminylphosphatidylinositol deacetylase</fullName>
        <ecNumber evidence="2">3.5.1.89</ecNumber>
    </recommendedName>
</protein>
<dbReference type="EC" id="3.5.1.89" evidence="2"/>
<dbReference type="InterPro" id="IPR003737">
    <property type="entry name" value="GlcNAc_PI_deacetylase-related"/>
</dbReference>
<dbReference type="AlphaFoldDB" id="A0AAN6GQA8"/>
<comment type="similarity">
    <text evidence="1">Belongs to the PIGL family.</text>
</comment>
<evidence type="ECO:0000256" key="1">
    <source>
        <dbReference type="ARBA" id="ARBA00006066"/>
    </source>
</evidence>
<dbReference type="Proteomes" id="UP001176517">
    <property type="component" value="Unassembled WGS sequence"/>
</dbReference>
<name>A0AAN6GQA8_9BASI</name>
<dbReference type="GO" id="GO:0005783">
    <property type="term" value="C:endoplasmic reticulum"/>
    <property type="evidence" value="ECO:0007669"/>
    <property type="project" value="TreeGrafter"/>
</dbReference>
<dbReference type="SUPFAM" id="SSF102588">
    <property type="entry name" value="LmbE-like"/>
    <property type="match status" value="1"/>
</dbReference>
<keyword evidence="5" id="KW-1185">Reference proteome</keyword>
<evidence type="ECO:0000256" key="3">
    <source>
        <dbReference type="SAM" id="Phobius"/>
    </source>
</evidence>
<keyword evidence="4" id="KW-0378">Hydrolase</keyword>
<organism evidence="4 5">
    <name type="scientific">Tilletia horrida</name>
    <dbReference type="NCBI Taxonomy" id="155126"/>
    <lineage>
        <taxon>Eukaryota</taxon>
        <taxon>Fungi</taxon>
        <taxon>Dikarya</taxon>
        <taxon>Basidiomycota</taxon>
        <taxon>Ustilaginomycotina</taxon>
        <taxon>Exobasidiomycetes</taxon>
        <taxon>Tilletiales</taxon>
        <taxon>Tilletiaceae</taxon>
        <taxon>Tilletia</taxon>
    </lineage>
</organism>